<evidence type="ECO:0000313" key="3">
    <source>
        <dbReference type="Proteomes" id="UP001272242"/>
    </source>
</evidence>
<dbReference type="PROSITE" id="PS50818">
    <property type="entry name" value="INTEIN_C_TER"/>
    <property type="match status" value="1"/>
</dbReference>
<dbReference type="InterPro" id="IPR006141">
    <property type="entry name" value="Intein_N"/>
</dbReference>
<dbReference type="InterPro" id="IPR057008">
    <property type="entry name" value="SpoVR-like_C"/>
</dbReference>
<gene>
    <name evidence="2" type="ORF">R5W23_005223</name>
</gene>
<dbReference type="PANTHER" id="PTHR30029:SF2">
    <property type="entry name" value="STAGE V SPORULATION PROTEIN R"/>
    <property type="match status" value="1"/>
</dbReference>
<dbReference type="Pfam" id="PF04293">
    <property type="entry name" value="SpoVR"/>
    <property type="match status" value="2"/>
</dbReference>
<dbReference type="InterPro" id="IPR007390">
    <property type="entry name" value="Spore_V_R"/>
</dbReference>
<name>A0ABU5FCT0_9BACT</name>
<evidence type="ECO:0000259" key="1">
    <source>
        <dbReference type="SMART" id="SM00306"/>
    </source>
</evidence>
<comment type="caution">
    <text evidence="2">The sequence shown here is derived from an EMBL/GenBank/DDBJ whole genome shotgun (WGS) entry which is preliminary data.</text>
</comment>
<dbReference type="Proteomes" id="UP001272242">
    <property type="component" value="Unassembled WGS sequence"/>
</dbReference>
<dbReference type="PROSITE" id="PS50817">
    <property type="entry name" value="INTEIN_N_TER"/>
    <property type="match status" value="1"/>
</dbReference>
<protein>
    <submittedName>
        <fullName evidence="2">SpoVR family protein</fullName>
    </submittedName>
</protein>
<dbReference type="SUPFAM" id="SSF51294">
    <property type="entry name" value="Hedgehog/intein (Hint) domain"/>
    <property type="match status" value="1"/>
</dbReference>
<dbReference type="RefSeq" id="WP_320689776.1">
    <property type="nucleotide sequence ID" value="NZ_JAXBLV010000244.1"/>
</dbReference>
<dbReference type="Pfam" id="PF24755">
    <property type="entry name" value="SpoVR_C"/>
    <property type="match status" value="1"/>
</dbReference>
<dbReference type="CDD" id="cd00081">
    <property type="entry name" value="Hint"/>
    <property type="match status" value="1"/>
</dbReference>
<dbReference type="SMART" id="SM00306">
    <property type="entry name" value="HintN"/>
    <property type="match status" value="1"/>
</dbReference>
<dbReference type="EMBL" id="JAXBLV010000244">
    <property type="protein sequence ID" value="MDY3563609.1"/>
    <property type="molecule type" value="Genomic_DNA"/>
</dbReference>
<reference evidence="3" key="1">
    <citation type="journal article" date="2023" name="Mar. Drugs">
        <title>Gemmata algarum, a Novel Planctomycete Isolated from an Algal Mat, Displays Antimicrobial Activity.</title>
        <authorList>
            <person name="Kumar G."/>
            <person name="Kallscheuer N."/>
            <person name="Kashif M."/>
            <person name="Ahamad S."/>
            <person name="Jagadeeshwari U."/>
            <person name="Pannikurungottu S."/>
            <person name="Haufschild T."/>
            <person name="Kabuu M."/>
            <person name="Sasikala C."/>
            <person name="Jogler C."/>
            <person name="Ramana C."/>
        </authorList>
    </citation>
    <scope>NUCLEOTIDE SEQUENCE [LARGE SCALE GENOMIC DNA]</scope>
    <source>
        <strain evidence="3">JC673</strain>
    </source>
</reference>
<sequence>MNLGFYNTNLPPHLRVLKDEIEGYARGFGLDFYETIFEVVDADDLNEIAAYGGFPTRYPHWSFGMQYEELKKSYEYGLSKIYEMVINNDPCYAYLMRCNHTVDQKLVMAHVYGHCLAPETEVVTEDGSKAMCDVRVGDLVLTHTGEFKPVRVVARRHYTGPIYRMKVEGAPASASVRITGEHPVAVLHQSGLKWVPAAQLGAGHFVGLPHVRAVSAPSASGDARQGLWFTPHEEDHCHREEFGFTWQILARPVVEHYSGYVYNFSVQEDESYTLAAGFAVHNCDFFKNNAYFAHTSRKMMDEIANHGARIRHFVERFGEDEVEAFMDRCMSIDDLIDIHSVAIRRRDDHARYDFAAPADGEPAADGAAPRFKAKSYMSDYINPPEALRTDDEAKKTAAARAARFPERPEKDVLLFLIEHAPLKGWQRDLLSIVRDEAYYFYPQAQTKIINEGWASFWHSTIMTQKVLDPSEVIDYADHHSGTMATSSRRLNPYKVGIELLRDIERRWNMGQFGPEWENCEDMDKKRTWDKQLGLGRQKIFEVRKIHNDITFIDTFLTPEFCKEHNLFSFNYQEPTKNYVIESREFQKVKQRLLFGLTNFGKPWIYVVDGNHRNRGELMLRHEHQGVDLKVDEARDVLANIQYMWSRPVHLETLSDGQPVVLSFDGTEHASHVTGGSDDAVRKAAAKAK</sequence>
<feature type="domain" description="Hint" evidence="1">
    <location>
        <begin position="113"/>
        <end position="210"/>
    </location>
</feature>
<dbReference type="Gene3D" id="2.170.16.10">
    <property type="entry name" value="Hedgehog/Intein (Hint) domain"/>
    <property type="match status" value="1"/>
</dbReference>
<keyword evidence="3" id="KW-1185">Reference proteome</keyword>
<evidence type="ECO:0000313" key="2">
    <source>
        <dbReference type="EMBL" id="MDY3563609.1"/>
    </source>
</evidence>
<proteinExistence type="predicted"/>
<accession>A0ABU5FCT0</accession>
<organism evidence="2 3">
    <name type="scientific">Gemmata algarum</name>
    <dbReference type="NCBI Taxonomy" id="2975278"/>
    <lineage>
        <taxon>Bacteria</taxon>
        <taxon>Pseudomonadati</taxon>
        <taxon>Planctomycetota</taxon>
        <taxon>Planctomycetia</taxon>
        <taxon>Gemmatales</taxon>
        <taxon>Gemmataceae</taxon>
        <taxon>Gemmata</taxon>
    </lineage>
</organism>
<dbReference type="InterPro" id="IPR003587">
    <property type="entry name" value="Hint_dom_N"/>
</dbReference>
<dbReference type="InterPro" id="IPR056174">
    <property type="entry name" value="SpoVR_N"/>
</dbReference>
<dbReference type="PANTHER" id="PTHR30029">
    <property type="entry name" value="STAGE V SPORULATION PROTEIN R"/>
    <property type="match status" value="1"/>
</dbReference>
<dbReference type="NCBIfam" id="TIGR01443">
    <property type="entry name" value="intein_Cterm"/>
    <property type="match status" value="1"/>
</dbReference>
<dbReference type="InterPro" id="IPR030934">
    <property type="entry name" value="Intein_C"/>
</dbReference>
<dbReference type="InterPro" id="IPR036844">
    <property type="entry name" value="Hint_dom_sf"/>
</dbReference>